<feature type="transmembrane region" description="Helical" evidence="1">
    <location>
        <begin position="268"/>
        <end position="289"/>
    </location>
</feature>
<proteinExistence type="predicted"/>
<dbReference type="VEuPathDB" id="CryptoDB:Cvel_17929"/>
<gene>
    <name evidence="2" type="ORF">Cvel_17929</name>
</gene>
<keyword evidence="1" id="KW-0812">Transmembrane</keyword>
<reference evidence="2" key="1">
    <citation type="submission" date="2014-11" db="EMBL/GenBank/DDBJ databases">
        <authorList>
            <person name="Otto D Thomas"/>
            <person name="Naeem Raeece"/>
        </authorList>
    </citation>
    <scope>NUCLEOTIDE SEQUENCE</scope>
</reference>
<dbReference type="EMBL" id="CDMZ01000504">
    <property type="protein sequence ID" value="CEM15720.1"/>
    <property type="molecule type" value="Genomic_DNA"/>
</dbReference>
<evidence type="ECO:0000313" key="2">
    <source>
        <dbReference type="EMBL" id="CEM15720.1"/>
    </source>
</evidence>
<keyword evidence="1" id="KW-0472">Membrane</keyword>
<accession>A0A0G4FN96</accession>
<protein>
    <submittedName>
        <fullName evidence="2">Uncharacterized protein</fullName>
    </submittedName>
</protein>
<organism evidence="2">
    <name type="scientific">Chromera velia CCMP2878</name>
    <dbReference type="NCBI Taxonomy" id="1169474"/>
    <lineage>
        <taxon>Eukaryota</taxon>
        <taxon>Sar</taxon>
        <taxon>Alveolata</taxon>
        <taxon>Colpodellida</taxon>
        <taxon>Chromeraceae</taxon>
        <taxon>Chromera</taxon>
    </lineage>
</organism>
<sequence>MSGRHLAVSFGGAAAGLFAVSQGLKLKRSSDVRRRDWTASEGTVVSSTILYRPSRWPFLSGTFLEIDFQFPKGDLKGQEKNSERECQLSEAAKPNCGGDCSAETELKTKTGTHLLESASTRRNSSLEKMDKDKAKDLAAYTSEFGNHGRKGTPSVDGSHCGECGGCGSAPSAAVSSQGCPSVGQGKSTISATTEFFEGRNSFRLTRDLFPSSDVFVKIEDPGVNRIWKQNSPGVKVLVRHSRENPEREGEAEAVFVGGEPFFEFRDRLGIKLAAAGGALSGFSLLKILLMMARNAR</sequence>
<dbReference type="AlphaFoldDB" id="A0A0G4FN96"/>
<name>A0A0G4FN96_9ALVE</name>
<evidence type="ECO:0000256" key="1">
    <source>
        <dbReference type="SAM" id="Phobius"/>
    </source>
</evidence>
<keyword evidence="1" id="KW-1133">Transmembrane helix</keyword>